<keyword evidence="3" id="KW-1185">Reference proteome</keyword>
<dbReference type="Proteomes" id="UP000016932">
    <property type="component" value="Unassembled WGS sequence"/>
</dbReference>
<evidence type="ECO:0000313" key="2">
    <source>
        <dbReference type="EMBL" id="EME81369.1"/>
    </source>
</evidence>
<dbReference type="VEuPathDB" id="FungiDB:MYCFIDRAFT_176650"/>
<feature type="region of interest" description="Disordered" evidence="1">
    <location>
        <begin position="38"/>
        <end position="76"/>
    </location>
</feature>
<name>M2ZQL2_PSEFD</name>
<evidence type="ECO:0000313" key="3">
    <source>
        <dbReference type="Proteomes" id="UP000016932"/>
    </source>
</evidence>
<dbReference type="OrthoDB" id="5391053at2759"/>
<proteinExistence type="predicted"/>
<dbReference type="AlphaFoldDB" id="M2ZQL2"/>
<organism evidence="2 3">
    <name type="scientific">Pseudocercospora fijiensis (strain CIRAD86)</name>
    <name type="common">Black leaf streak disease fungus</name>
    <name type="synonym">Mycosphaerella fijiensis</name>
    <dbReference type="NCBI Taxonomy" id="383855"/>
    <lineage>
        <taxon>Eukaryota</taxon>
        <taxon>Fungi</taxon>
        <taxon>Dikarya</taxon>
        <taxon>Ascomycota</taxon>
        <taxon>Pezizomycotina</taxon>
        <taxon>Dothideomycetes</taxon>
        <taxon>Dothideomycetidae</taxon>
        <taxon>Mycosphaerellales</taxon>
        <taxon>Mycosphaerellaceae</taxon>
        <taxon>Pseudocercospora</taxon>
    </lineage>
</organism>
<feature type="compositionally biased region" description="Basic and acidic residues" evidence="1">
    <location>
        <begin position="45"/>
        <end position="65"/>
    </location>
</feature>
<gene>
    <name evidence="2" type="ORF">MYCFIDRAFT_176650</name>
</gene>
<evidence type="ECO:0000256" key="1">
    <source>
        <dbReference type="SAM" id="MobiDB-lite"/>
    </source>
</evidence>
<reference evidence="2 3" key="1">
    <citation type="journal article" date="2012" name="PLoS Pathog.">
        <title>Diverse lifestyles and strategies of plant pathogenesis encoded in the genomes of eighteen Dothideomycetes fungi.</title>
        <authorList>
            <person name="Ohm R.A."/>
            <person name="Feau N."/>
            <person name="Henrissat B."/>
            <person name="Schoch C.L."/>
            <person name="Horwitz B.A."/>
            <person name="Barry K.W."/>
            <person name="Condon B.J."/>
            <person name="Copeland A.C."/>
            <person name="Dhillon B."/>
            <person name="Glaser F."/>
            <person name="Hesse C.N."/>
            <person name="Kosti I."/>
            <person name="LaButti K."/>
            <person name="Lindquist E.A."/>
            <person name="Lucas S."/>
            <person name="Salamov A.A."/>
            <person name="Bradshaw R.E."/>
            <person name="Ciuffetti L."/>
            <person name="Hamelin R.C."/>
            <person name="Kema G.H.J."/>
            <person name="Lawrence C."/>
            <person name="Scott J.A."/>
            <person name="Spatafora J.W."/>
            <person name="Turgeon B.G."/>
            <person name="de Wit P.J.G.M."/>
            <person name="Zhong S."/>
            <person name="Goodwin S.B."/>
            <person name="Grigoriev I.V."/>
        </authorList>
    </citation>
    <scope>NUCLEOTIDE SEQUENCE [LARGE SCALE GENOMIC DNA]</scope>
    <source>
        <strain evidence="2 3">CIRAD86</strain>
    </source>
</reference>
<dbReference type="HOGENOM" id="CLU_921757_0_0_1"/>
<dbReference type="GeneID" id="19333602"/>
<dbReference type="KEGG" id="pfj:MYCFIDRAFT_176650"/>
<accession>M2ZQL2</accession>
<dbReference type="RefSeq" id="XP_007928575.1">
    <property type="nucleotide sequence ID" value="XM_007930384.1"/>
</dbReference>
<sequence>MKANFALAGKLALLLTPLHKIRHSATISAFKSGLRRTTKKCRTTNIEKDGSDAADKDSSSEKQRSEASQSQTGGYAVDSAQSLIPETEPDEGDAPVMSLDDLPDVSNPEVDILHYNFTMSKMQFEDAQQMFLARETKFDQELQERAERLNSGEEVETITELDMRQLQESRRLTSWLIEAEKKYDNAKLALCEAGVQPLGSNIASGFIDDVDDGYRISEEKAWIVTANSSRLRQWLSNIPDQIEDSETAEDLRERDLDPWTAEEVEICDSWSMVADGAERRRIDRWRSLVDAMAVGQGSQVDE</sequence>
<protein>
    <submittedName>
        <fullName evidence="2">Uncharacterized protein</fullName>
    </submittedName>
</protein>
<dbReference type="eggNOG" id="ENOG502RCPC">
    <property type="taxonomic scope" value="Eukaryota"/>
</dbReference>
<dbReference type="EMBL" id="KB446560">
    <property type="protein sequence ID" value="EME81369.1"/>
    <property type="molecule type" value="Genomic_DNA"/>
</dbReference>
<feature type="compositionally biased region" description="Polar residues" evidence="1">
    <location>
        <begin position="66"/>
        <end position="76"/>
    </location>
</feature>